<keyword evidence="9" id="KW-1185">Reference proteome</keyword>
<evidence type="ECO:0000256" key="1">
    <source>
        <dbReference type="ARBA" id="ARBA00004141"/>
    </source>
</evidence>
<dbReference type="GO" id="GO:0016020">
    <property type="term" value="C:membrane"/>
    <property type="evidence" value="ECO:0007669"/>
    <property type="project" value="UniProtKB-SubCell"/>
</dbReference>
<evidence type="ECO:0000256" key="6">
    <source>
        <dbReference type="SAM" id="Phobius"/>
    </source>
</evidence>
<keyword evidence="3 6" id="KW-0812">Transmembrane</keyword>
<name>A0A9N9HCC2_9GLOM</name>
<evidence type="ECO:0000313" key="8">
    <source>
        <dbReference type="EMBL" id="CAG8663142.1"/>
    </source>
</evidence>
<feature type="transmembrane region" description="Helical" evidence="6">
    <location>
        <begin position="113"/>
        <end position="131"/>
    </location>
</feature>
<organism evidence="8 9">
    <name type="scientific">Paraglomus brasilianum</name>
    <dbReference type="NCBI Taxonomy" id="144538"/>
    <lineage>
        <taxon>Eukaryota</taxon>
        <taxon>Fungi</taxon>
        <taxon>Fungi incertae sedis</taxon>
        <taxon>Mucoromycota</taxon>
        <taxon>Glomeromycotina</taxon>
        <taxon>Glomeromycetes</taxon>
        <taxon>Paraglomerales</taxon>
        <taxon>Paraglomeraceae</taxon>
        <taxon>Paraglomus</taxon>
    </lineage>
</organism>
<dbReference type="InterPro" id="IPR009311">
    <property type="entry name" value="IFI6/IFI27-like"/>
</dbReference>
<dbReference type="Pfam" id="PF06140">
    <property type="entry name" value="Ifi-6-16"/>
    <property type="match status" value="1"/>
</dbReference>
<dbReference type="InterPro" id="IPR038213">
    <property type="entry name" value="IFI6/IFI27-like_sf"/>
</dbReference>
<sequence>MPPRFKTSFLTTVILVIILCQLVLGLPVSEKNISDEPSTETQLVFEMPTEQNSTNLTVNGQFYNGLSDETLDGIQKRFDEILAWIKDKLNTASDKLKELYKMTAEFVSDHSPLIIMIIITVPVLYCFRYVFLNIIRKIGYSAKGIVRKSPAAFHMSLHGGKVAAGSLVSRLQKVGALGF</sequence>
<evidence type="ECO:0000256" key="7">
    <source>
        <dbReference type="SAM" id="SignalP"/>
    </source>
</evidence>
<protein>
    <submittedName>
        <fullName evidence="8">10129_t:CDS:1</fullName>
    </submittedName>
</protein>
<dbReference type="EMBL" id="CAJVPI010003885">
    <property type="protein sequence ID" value="CAG8663142.1"/>
    <property type="molecule type" value="Genomic_DNA"/>
</dbReference>
<dbReference type="Gene3D" id="6.10.110.10">
    <property type="match status" value="1"/>
</dbReference>
<feature type="non-terminal residue" evidence="8">
    <location>
        <position position="179"/>
    </location>
</feature>
<feature type="signal peptide" evidence="7">
    <location>
        <begin position="1"/>
        <end position="25"/>
    </location>
</feature>
<keyword evidence="4 6" id="KW-1133">Transmembrane helix</keyword>
<keyword evidence="5 6" id="KW-0472">Membrane</keyword>
<feature type="chain" id="PRO_5040319904" evidence="7">
    <location>
        <begin position="26"/>
        <end position="179"/>
    </location>
</feature>
<dbReference type="OrthoDB" id="440424at2759"/>
<gene>
    <name evidence="8" type="ORF">PBRASI_LOCUS10896</name>
</gene>
<evidence type="ECO:0000256" key="5">
    <source>
        <dbReference type="ARBA" id="ARBA00023136"/>
    </source>
</evidence>
<evidence type="ECO:0000313" key="9">
    <source>
        <dbReference type="Proteomes" id="UP000789739"/>
    </source>
</evidence>
<evidence type="ECO:0000256" key="3">
    <source>
        <dbReference type="ARBA" id="ARBA00022692"/>
    </source>
</evidence>
<dbReference type="Proteomes" id="UP000789739">
    <property type="component" value="Unassembled WGS sequence"/>
</dbReference>
<accession>A0A9N9HCC2</accession>
<comment type="subcellular location">
    <subcellularLocation>
        <location evidence="1">Membrane</location>
        <topology evidence="1">Multi-pass membrane protein</topology>
    </subcellularLocation>
</comment>
<evidence type="ECO:0000256" key="4">
    <source>
        <dbReference type="ARBA" id="ARBA00022989"/>
    </source>
</evidence>
<evidence type="ECO:0000256" key="2">
    <source>
        <dbReference type="ARBA" id="ARBA00007262"/>
    </source>
</evidence>
<comment type="caution">
    <text evidence="8">The sequence shown here is derived from an EMBL/GenBank/DDBJ whole genome shotgun (WGS) entry which is preliminary data.</text>
</comment>
<proteinExistence type="inferred from homology"/>
<keyword evidence="7" id="KW-0732">Signal</keyword>
<reference evidence="8" key="1">
    <citation type="submission" date="2021-06" db="EMBL/GenBank/DDBJ databases">
        <authorList>
            <person name="Kallberg Y."/>
            <person name="Tangrot J."/>
            <person name="Rosling A."/>
        </authorList>
    </citation>
    <scope>NUCLEOTIDE SEQUENCE</scope>
    <source>
        <strain evidence="8">BR232B</strain>
    </source>
</reference>
<comment type="similarity">
    <text evidence="2">Belongs to the IFI6/IFI27 family.</text>
</comment>
<dbReference type="AlphaFoldDB" id="A0A9N9HCC2"/>